<dbReference type="GO" id="GO:0016740">
    <property type="term" value="F:transferase activity"/>
    <property type="evidence" value="ECO:0007669"/>
    <property type="project" value="InterPro"/>
</dbReference>
<comment type="caution">
    <text evidence="3">The sequence shown here is derived from an EMBL/GenBank/DDBJ whole genome shotgun (WGS) entry which is preliminary data.</text>
</comment>
<gene>
    <name evidence="3" type="ORF">J5N97_008733</name>
</gene>
<organism evidence="3 4">
    <name type="scientific">Dioscorea zingiberensis</name>
    <dbReference type="NCBI Taxonomy" id="325984"/>
    <lineage>
        <taxon>Eukaryota</taxon>
        <taxon>Viridiplantae</taxon>
        <taxon>Streptophyta</taxon>
        <taxon>Embryophyta</taxon>
        <taxon>Tracheophyta</taxon>
        <taxon>Spermatophyta</taxon>
        <taxon>Magnoliopsida</taxon>
        <taxon>Liliopsida</taxon>
        <taxon>Dioscoreales</taxon>
        <taxon>Dioscoreaceae</taxon>
        <taxon>Dioscorea</taxon>
    </lineage>
</organism>
<feature type="transmembrane region" description="Helical" evidence="1">
    <location>
        <begin position="33"/>
        <end position="56"/>
    </location>
</feature>
<dbReference type="InterPro" id="IPR044289">
    <property type="entry name" value="ATL67-70"/>
</dbReference>
<feature type="domain" description="RING-type" evidence="2">
    <location>
        <begin position="123"/>
        <end position="158"/>
    </location>
</feature>
<dbReference type="PANTHER" id="PTHR46592">
    <property type="entry name" value="RING-H2 FINGER PROTEIN ATL67"/>
    <property type="match status" value="1"/>
</dbReference>
<dbReference type="GO" id="GO:0016567">
    <property type="term" value="P:protein ubiquitination"/>
    <property type="evidence" value="ECO:0007669"/>
    <property type="project" value="InterPro"/>
</dbReference>
<protein>
    <recommendedName>
        <fullName evidence="2">RING-type domain-containing protein</fullName>
    </recommendedName>
</protein>
<keyword evidence="1" id="KW-0472">Membrane</keyword>
<dbReference type="PANTHER" id="PTHR46592:SF6">
    <property type="entry name" value="RING-H2 FINGER PROTEIN ATL67"/>
    <property type="match status" value="1"/>
</dbReference>
<dbReference type="EMBL" id="JAGGNH010000002">
    <property type="protein sequence ID" value="KAJ0980478.1"/>
    <property type="molecule type" value="Genomic_DNA"/>
</dbReference>
<reference evidence="3" key="2">
    <citation type="journal article" date="2022" name="Hortic Res">
        <title>The genome of Dioscorea zingiberensis sheds light on the biosynthesis, origin and evolution of the medicinally important diosgenin saponins.</title>
        <authorList>
            <person name="Li Y."/>
            <person name="Tan C."/>
            <person name="Li Z."/>
            <person name="Guo J."/>
            <person name="Li S."/>
            <person name="Chen X."/>
            <person name="Wang C."/>
            <person name="Dai X."/>
            <person name="Yang H."/>
            <person name="Song W."/>
            <person name="Hou L."/>
            <person name="Xu J."/>
            <person name="Tong Z."/>
            <person name="Xu A."/>
            <person name="Yuan X."/>
            <person name="Wang W."/>
            <person name="Yang Q."/>
            <person name="Chen L."/>
            <person name="Sun Z."/>
            <person name="Wang K."/>
            <person name="Pan B."/>
            <person name="Chen J."/>
            <person name="Bao Y."/>
            <person name="Liu F."/>
            <person name="Qi X."/>
            <person name="Gang D.R."/>
            <person name="Wen J."/>
            <person name="Li J."/>
        </authorList>
    </citation>
    <scope>NUCLEOTIDE SEQUENCE</scope>
    <source>
        <strain evidence="3">Dzin_1.0</strain>
    </source>
</reference>
<dbReference type="OrthoDB" id="8062037at2759"/>
<dbReference type="Proteomes" id="UP001085076">
    <property type="component" value="Miscellaneous, Linkage group lg02"/>
</dbReference>
<keyword evidence="4" id="KW-1185">Reference proteome</keyword>
<keyword evidence="1" id="KW-0812">Transmembrane</keyword>
<dbReference type="SUPFAM" id="SSF57850">
    <property type="entry name" value="RING/U-box"/>
    <property type="match status" value="1"/>
</dbReference>
<reference evidence="3" key="1">
    <citation type="submission" date="2021-03" db="EMBL/GenBank/DDBJ databases">
        <authorList>
            <person name="Li Z."/>
            <person name="Yang C."/>
        </authorList>
    </citation>
    <scope>NUCLEOTIDE SEQUENCE</scope>
    <source>
        <strain evidence="3">Dzin_1.0</strain>
        <tissue evidence="3">Leaf</tissue>
    </source>
</reference>
<accession>A0A9D5HL51</accession>
<name>A0A9D5HL51_9LILI</name>
<dbReference type="Pfam" id="PF13639">
    <property type="entry name" value="zf-RING_2"/>
    <property type="match status" value="1"/>
</dbReference>
<dbReference type="Gene3D" id="3.30.40.10">
    <property type="entry name" value="Zinc/RING finger domain, C3HC4 (zinc finger)"/>
    <property type="match status" value="1"/>
</dbReference>
<evidence type="ECO:0000313" key="3">
    <source>
        <dbReference type="EMBL" id="KAJ0980478.1"/>
    </source>
</evidence>
<dbReference type="InterPro" id="IPR013083">
    <property type="entry name" value="Znf_RING/FYVE/PHD"/>
</dbReference>
<sequence>MLKYQNKNKNSFQVSNTTYSHLSQTLTPLSHTYAAAIAVAVLLLLSALLVTSYLCYCSRSRHLTPNPNPNTSSGVTLPRIIFIAEDDHNSNAAEHSPAPRLDPTINSYPKFPFSAGKGGDVVCSICLCEYHEGEMLWMLPDCRHYFHLMCIDAWLRLNASYPV</sequence>
<evidence type="ECO:0000259" key="2">
    <source>
        <dbReference type="Pfam" id="PF13639"/>
    </source>
</evidence>
<evidence type="ECO:0000256" key="1">
    <source>
        <dbReference type="SAM" id="Phobius"/>
    </source>
</evidence>
<keyword evidence="1" id="KW-1133">Transmembrane helix</keyword>
<evidence type="ECO:0000313" key="4">
    <source>
        <dbReference type="Proteomes" id="UP001085076"/>
    </source>
</evidence>
<proteinExistence type="predicted"/>
<dbReference type="InterPro" id="IPR001841">
    <property type="entry name" value="Znf_RING"/>
</dbReference>
<dbReference type="AlphaFoldDB" id="A0A9D5HL51"/>